<reference evidence="3" key="1">
    <citation type="submission" date="2016-09" db="EMBL/GenBank/DDBJ databases">
        <authorList>
            <person name="Greninger A.L."/>
            <person name="Jerome K.R."/>
            <person name="Mcnair B."/>
            <person name="Wallis C."/>
            <person name="Fang F."/>
        </authorList>
    </citation>
    <scope>NUCLEOTIDE SEQUENCE [LARGE SCALE GENOMIC DNA]</scope>
    <source>
        <strain evidence="3">M7</strain>
    </source>
</reference>
<dbReference type="AlphaFoldDB" id="A0A1E3S0D6"/>
<feature type="region of interest" description="Disordered" evidence="1">
    <location>
        <begin position="1"/>
        <end position="21"/>
    </location>
</feature>
<evidence type="ECO:0000313" key="2">
    <source>
        <dbReference type="EMBL" id="ODQ95560.1"/>
    </source>
</evidence>
<dbReference type="InterPro" id="IPR058002">
    <property type="entry name" value="Gp82"/>
</dbReference>
<evidence type="ECO:0000313" key="3">
    <source>
        <dbReference type="Proteomes" id="UP000094243"/>
    </source>
</evidence>
<keyword evidence="3" id="KW-1185">Reference proteome</keyword>
<accession>A0A1E3S0D6</accession>
<name>A0A1E3S0D6_9MYCO</name>
<evidence type="ECO:0000256" key="1">
    <source>
        <dbReference type="SAM" id="MobiDB-lite"/>
    </source>
</evidence>
<sequence length="141" mass="15227">MSTATSQEPTMSTNTIHPVQGRDPYASRRVAVYKNLHKGAWSIKALDGPHKGKIVAHADRVGLLDCAMHVGRAAQARIAAGAAREVHAWVTGRLADITLDHPARLVYRPHERPEFYLAATGRAVATSPAALFTDHAYINAA</sequence>
<organism evidence="2 3">
    <name type="scientific">Mycolicibacterium holsaticum</name>
    <dbReference type="NCBI Taxonomy" id="152142"/>
    <lineage>
        <taxon>Bacteria</taxon>
        <taxon>Bacillati</taxon>
        <taxon>Actinomycetota</taxon>
        <taxon>Actinomycetes</taxon>
        <taxon>Mycobacteriales</taxon>
        <taxon>Mycobacteriaceae</taxon>
        <taxon>Mycolicibacterium</taxon>
    </lineage>
</organism>
<comment type="caution">
    <text evidence="2">The sequence shown here is derived from an EMBL/GenBank/DDBJ whole genome shotgun (WGS) entry which is preliminary data.</text>
</comment>
<dbReference type="Proteomes" id="UP000094243">
    <property type="component" value="Unassembled WGS sequence"/>
</dbReference>
<protein>
    <submittedName>
        <fullName evidence="2">Uncharacterized protein</fullName>
    </submittedName>
</protein>
<dbReference type="EMBL" id="MIGZ01000016">
    <property type="protein sequence ID" value="ODQ95560.1"/>
    <property type="molecule type" value="Genomic_DNA"/>
</dbReference>
<feature type="compositionally biased region" description="Polar residues" evidence="1">
    <location>
        <begin position="1"/>
        <end position="17"/>
    </location>
</feature>
<proteinExistence type="predicted"/>
<dbReference type="Pfam" id="PF25735">
    <property type="entry name" value="Phage_L5_gp82"/>
    <property type="match status" value="1"/>
</dbReference>
<gene>
    <name evidence="2" type="ORF">BHQ17_04570</name>
</gene>